<gene>
    <name evidence="1" type="ORF">ARMOST_09811</name>
</gene>
<protein>
    <submittedName>
        <fullName evidence="1">Uncharacterized protein</fullName>
    </submittedName>
</protein>
<accession>A0A284RCJ1</accession>
<evidence type="ECO:0000313" key="2">
    <source>
        <dbReference type="Proteomes" id="UP000219338"/>
    </source>
</evidence>
<proteinExistence type="predicted"/>
<name>A0A284RCJ1_ARMOS</name>
<dbReference type="Proteomes" id="UP000219338">
    <property type="component" value="Unassembled WGS sequence"/>
</dbReference>
<organism evidence="1 2">
    <name type="scientific">Armillaria ostoyae</name>
    <name type="common">Armillaria root rot fungus</name>
    <dbReference type="NCBI Taxonomy" id="47428"/>
    <lineage>
        <taxon>Eukaryota</taxon>
        <taxon>Fungi</taxon>
        <taxon>Dikarya</taxon>
        <taxon>Basidiomycota</taxon>
        <taxon>Agaricomycotina</taxon>
        <taxon>Agaricomycetes</taxon>
        <taxon>Agaricomycetidae</taxon>
        <taxon>Agaricales</taxon>
        <taxon>Marasmiineae</taxon>
        <taxon>Physalacriaceae</taxon>
        <taxon>Armillaria</taxon>
    </lineage>
</organism>
<sequence length="207" mass="23027">MDRGLQPRERDWNSLDSITQTPARSQLCFHNHCARTHTSFWPGASHLLLMCRPTVYLSWSSIYKKKRADLLKPLRLTEVHSCSLVISTWHCSPAAARASVTLSPVSPIEFVLFCPSCPQFWGYSLVYQVGVLLFTRESGQLVGSLVALIAGVLSTVPFHESNTRINILTLLNCHRLSLAISTASTLATYVAVRRTEASLIHDAKLCC</sequence>
<evidence type="ECO:0000313" key="1">
    <source>
        <dbReference type="EMBL" id="SJL06472.1"/>
    </source>
</evidence>
<reference evidence="2" key="1">
    <citation type="journal article" date="2017" name="Nat. Ecol. Evol.">
        <title>Genome expansion and lineage-specific genetic innovations in the forest pathogenic fungi Armillaria.</title>
        <authorList>
            <person name="Sipos G."/>
            <person name="Prasanna A.N."/>
            <person name="Walter M.C."/>
            <person name="O'Connor E."/>
            <person name="Balint B."/>
            <person name="Krizsan K."/>
            <person name="Kiss B."/>
            <person name="Hess J."/>
            <person name="Varga T."/>
            <person name="Slot J."/>
            <person name="Riley R."/>
            <person name="Boka B."/>
            <person name="Rigling D."/>
            <person name="Barry K."/>
            <person name="Lee J."/>
            <person name="Mihaltcheva S."/>
            <person name="LaButti K."/>
            <person name="Lipzen A."/>
            <person name="Waldron R."/>
            <person name="Moloney N.M."/>
            <person name="Sperisen C."/>
            <person name="Kredics L."/>
            <person name="Vagvoelgyi C."/>
            <person name="Patrignani A."/>
            <person name="Fitzpatrick D."/>
            <person name="Nagy I."/>
            <person name="Doyle S."/>
            <person name="Anderson J.B."/>
            <person name="Grigoriev I.V."/>
            <person name="Gueldener U."/>
            <person name="Muensterkoetter M."/>
            <person name="Nagy L.G."/>
        </authorList>
    </citation>
    <scope>NUCLEOTIDE SEQUENCE [LARGE SCALE GENOMIC DNA]</scope>
    <source>
        <strain evidence="2">C18/9</strain>
    </source>
</reference>
<keyword evidence="2" id="KW-1185">Reference proteome</keyword>
<dbReference type="EMBL" id="FUEG01000007">
    <property type="protein sequence ID" value="SJL06472.1"/>
    <property type="molecule type" value="Genomic_DNA"/>
</dbReference>
<dbReference type="AlphaFoldDB" id="A0A284RCJ1"/>